<dbReference type="InterPro" id="IPR036812">
    <property type="entry name" value="NAD(P)_OxRdtase_dom_sf"/>
</dbReference>
<dbReference type="Gene3D" id="3.20.20.100">
    <property type="entry name" value="NADP-dependent oxidoreductase domain"/>
    <property type="match status" value="1"/>
</dbReference>
<evidence type="ECO:0000313" key="8">
    <source>
        <dbReference type="EMBL" id="CCI52075.1"/>
    </source>
</evidence>
<evidence type="ECO:0000256" key="6">
    <source>
        <dbReference type="PIRSR" id="PIRSR000097-3"/>
    </source>
</evidence>
<evidence type="ECO:0000256" key="4">
    <source>
        <dbReference type="PIRSR" id="PIRSR000097-1"/>
    </source>
</evidence>
<dbReference type="EC" id="1.-.-.-" evidence="8"/>
<keyword evidence="9" id="KW-1185">Reference proteome</keyword>
<dbReference type="PROSITE" id="PS00062">
    <property type="entry name" value="ALDOKETO_REDUCTASE_2"/>
    <property type="match status" value="1"/>
</dbReference>
<dbReference type="SUPFAM" id="SSF51430">
    <property type="entry name" value="NAD(P)-linked oxidoreductase"/>
    <property type="match status" value="1"/>
</dbReference>
<dbReference type="OrthoDB" id="9804790at2"/>
<feature type="active site" description="Proton donor" evidence="4">
    <location>
        <position position="53"/>
    </location>
</feature>
<comment type="similarity">
    <text evidence="1">Belongs to the aldo/keto reductase family.</text>
</comment>
<accession>A0A077M854</accession>
<dbReference type="InterPro" id="IPR018170">
    <property type="entry name" value="Aldo/ket_reductase_CS"/>
</dbReference>
<reference evidence="8 9" key="1">
    <citation type="journal article" date="2013" name="ISME J.">
        <title>A metabolic model for members of the genus Tetrasphaera involved in enhanced biological phosphorus removal.</title>
        <authorList>
            <person name="Kristiansen R."/>
            <person name="Nguyen H.T.T."/>
            <person name="Saunders A.M."/>
            <person name="Nielsen J.L."/>
            <person name="Wimmer R."/>
            <person name="Le V.Q."/>
            <person name="McIlroy S.J."/>
            <person name="Petrovski S."/>
            <person name="Seviour R.J."/>
            <person name="Calteau A."/>
            <person name="Nielsen K.L."/>
            <person name="Nielsen P.H."/>
        </authorList>
    </citation>
    <scope>NUCLEOTIDE SEQUENCE [LARGE SCALE GENOMIC DNA]</scope>
    <source>
        <strain evidence="8 9">Ben 74</strain>
    </source>
</reference>
<evidence type="ECO:0000256" key="2">
    <source>
        <dbReference type="ARBA" id="ARBA00022857"/>
    </source>
</evidence>
<gene>
    <name evidence="8" type="ORF">BN13_1400005</name>
</gene>
<keyword evidence="2" id="KW-0521">NADP</keyword>
<dbReference type="AlphaFoldDB" id="A0A077M854"/>
<name>A0A077M854_9MICO</name>
<feature type="domain" description="NADP-dependent oxidoreductase" evidence="7">
    <location>
        <begin position="20"/>
        <end position="264"/>
    </location>
</feature>
<dbReference type="InterPro" id="IPR023210">
    <property type="entry name" value="NADP_OxRdtase_dom"/>
</dbReference>
<evidence type="ECO:0000256" key="1">
    <source>
        <dbReference type="ARBA" id="ARBA00007905"/>
    </source>
</evidence>
<dbReference type="FunFam" id="3.20.20.100:FF:000002">
    <property type="entry name" value="2,5-diketo-D-gluconic acid reductase A"/>
    <property type="match status" value="1"/>
</dbReference>
<dbReference type="RefSeq" id="WP_048548245.1">
    <property type="nucleotide sequence ID" value="NZ_HF571038.1"/>
</dbReference>
<protein>
    <submittedName>
        <fullName evidence="8">Uncharacterized oxidoreductase MSMEG_2408</fullName>
        <ecNumber evidence="8">1.-.-.-</ecNumber>
    </submittedName>
</protein>
<keyword evidence="3 8" id="KW-0560">Oxidoreductase</keyword>
<feature type="site" description="Lowers pKa of active site Tyr" evidence="6">
    <location>
        <position position="78"/>
    </location>
</feature>
<dbReference type="EMBL" id="CAJC01000047">
    <property type="protein sequence ID" value="CCI52075.1"/>
    <property type="molecule type" value="Genomic_DNA"/>
</dbReference>
<dbReference type="InterPro" id="IPR020471">
    <property type="entry name" value="AKR"/>
</dbReference>
<dbReference type="Pfam" id="PF00248">
    <property type="entry name" value="Aldo_ket_red"/>
    <property type="match status" value="1"/>
</dbReference>
<evidence type="ECO:0000259" key="7">
    <source>
        <dbReference type="Pfam" id="PF00248"/>
    </source>
</evidence>
<dbReference type="PANTHER" id="PTHR43827:SF3">
    <property type="entry name" value="NADP-DEPENDENT OXIDOREDUCTASE DOMAIN-CONTAINING PROTEIN"/>
    <property type="match status" value="1"/>
</dbReference>
<evidence type="ECO:0000313" key="9">
    <source>
        <dbReference type="Proteomes" id="UP000035720"/>
    </source>
</evidence>
<dbReference type="PRINTS" id="PR00069">
    <property type="entry name" value="ALDKETRDTASE"/>
</dbReference>
<comment type="caution">
    <text evidence="8">The sequence shown here is derived from an EMBL/GenBank/DDBJ whole genome shotgun (WGS) entry which is preliminary data.</text>
</comment>
<dbReference type="GO" id="GO:0016616">
    <property type="term" value="F:oxidoreductase activity, acting on the CH-OH group of donors, NAD or NADP as acceptor"/>
    <property type="evidence" value="ECO:0007669"/>
    <property type="project" value="UniProtKB-ARBA"/>
</dbReference>
<proteinExistence type="inferred from homology"/>
<sequence length="278" mass="30280">MTIPTIDLAAPGGAVPIPALGFGVWQVADDEAERAVAEALRVGYRHVDTAKLYHNEVGTGRAVRDSGLAREDVFVTTKVWPTDFGAEATPAAFEASMDRLGLDVLDLLLLHWPWPHEDRYLEAYAALLALRATGRVRAVGVSNFAIPHLERVHAELGEYPAINQIELHPYLQQRELRAFHREHGIVTEAWSPLASGQRVLTDPVVAQVAAKHSATPAQAILAWHLAIGNVVIPKSVTPSRIAENFRAAELTLDSADIEAFEALDQGFRTGPDPEAFEG</sequence>
<dbReference type="PANTHER" id="PTHR43827">
    <property type="entry name" value="2,5-DIKETO-D-GLUCONIC ACID REDUCTASE"/>
    <property type="match status" value="1"/>
</dbReference>
<evidence type="ECO:0000256" key="3">
    <source>
        <dbReference type="ARBA" id="ARBA00023002"/>
    </source>
</evidence>
<organism evidence="8 9">
    <name type="scientific">Nostocoides jenkinsii Ben 74</name>
    <dbReference type="NCBI Taxonomy" id="1193518"/>
    <lineage>
        <taxon>Bacteria</taxon>
        <taxon>Bacillati</taxon>
        <taxon>Actinomycetota</taxon>
        <taxon>Actinomycetes</taxon>
        <taxon>Micrococcales</taxon>
        <taxon>Intrasporangiaceae</taxon>
        <taxon>Nostocoides</taxon>
    </lineage>
</organism>
<dbReference type="STRING" id="1193518.BN13_1400005"/>
<feature type="binding site" evidence="5">
    <location>
        <position position="111"/>
    </location>
    <ligand>
        <name>substrate</name>
    </ligand>
</feature>
<dbReference type="PIRSF" id="PIRSF000097">
    <property type="entry name" value="AKR"/>
    <property type="match status" value="1"/>
</dbReference>
<evidence type="ECO:0000256" key="5">
    <source>
        <dbReference type="PIRSR" id="PIRSR000097-2"/>
    </source>
</evidence>
<dbReference type="Proteomes" id="UP000035720">
    <property type="component" value="Unassembled WGS sequence"/>
</dbReference>